<accession>A0A366HN56</accession>
<gene>
    <name evidence="2" type="ORF">DES53_10435</name>
</gene>
<proteinExistence type="predicted"/>
<dbReference type="EMBL" id="QNRR01000004">
    <property type="protein sequence ID" value="RBP44216.1"/>
    <property type="molecule type" value="Genomic_DNA"/>
</dbReference>
<protein>
    <submittedName>
        <fullName evidence="2">Uncharacterized protein DUF5069</fullName>
    </submittedName>
</protein>
<evidence type="ECO:0000313" key="2">
    <source>
        <dbReference type="EMBL" id="RBP44216.1"/>
    </source>
</evidence>
<keyword evidence="3" id="KW-1185">Reference proteome</keyword>
<name>A0A366HN56_9BACT</name>
<organism evidence="2 3">
    <name type="scientific">Roseimicrobium gellanilyticum</name>
    <dbReference type="NCBI Taxonomy" id="748857"/>
    <lineage>
        <taxon>Bacteria</taxon>
        <taxon>Pseudomonadati</taxon>
        <taxon>Verrucomicrobiota</taxon>
        <taxon>Verrucomicrobiia</taxon>
        <taxon>Verrucomicrobiales</taxon>
        <taxon>Verrucomicrobiaceae</taxon>
        <taxon>Roseimicrobium</taxon>
    </lineage>
</organism>
<dbReference type="Proteomes" id="UP000253426">
    <property type="component" value="Unassembled WGS sequence"/>
</dbReference>
<dbReference type="Pfam" id="PF16798">
    <property type="entry name" value="DUF5069"/>
    <property type="match status" value="1"/>
</dbReference>
<comment type="caution">
    <text evidence="2">The sequence shown here is derived from an EMBL/GenBank/DDBJ whole genome shotgun (WGS) entry which is preliminary data.</text>
</comment>
<dbReference type="InterPro" id="IPR031849">
    <property type="entry name" value="DUF5069"/>
</dbReference>
<evidence type="ECO:0000313" key="3">
    <source>
        <dbReference type="Proteomes" id="UP000253426"/>
    </source>
</evidence>
<evidence type="ECO:0000259" key="1">
    <source>
        <dbReference type="Pfam" id="PF16798"/>
    </source>
</evidence>
<dbReference type="AlphaFoldDB" id="A0A366HN56"/>
<reference evidence="2 3" key="1">
    <citation type="submission" date="2018-06" db="EMBL/GenBank/DDBJ databases">
        <title>Genomic Encyclopedia of Type Strains, Phase IV (KMG-IV): sequencing the most valuable type-strain genomes for metagenomic binning, comparative biology and taxonomic classification.</title>
        <authorList>
            <person name="Goeker M."/>
        </authorList>
    </citation>
    <scope>NUCLEOTIDE SEQUENCE [LARGE SCALE GENOMIC DNA]</scope>
    <source>
        <strain evidence="2 3">DSM 25532</strain>
    </source>
</reference>
<sequence>MISSGVAGPLGVLHLPRLWQKASLEAVGKLHPDYPGCGKGYDQMVLDGLGIDREEFLAYIKSSKPSYVQLESWVLSKKGGSLDQAAVKKLNDAIKGYIHDDGTRASICSSAGRPDDGSIKDAVNLNNLDDWATFYSAELK</sequence>
<feature type="domain" description="DUF5069" evidence="1">
    <location>
        <begin position="11"/>
        <end position="109"/>
    </location>
</feature>